<dbReference type="EMBL" id="MPGH01000181">
    <property type="protein sequence ID" value="OLN85185.1"/>
    <property type="molecule type" value="Genomic_DNA"/>
</dbReference>
<evidence type="ECO:0000256" key="1">
    <source>
        <dbReference type="ARBA" id="ARBA00001971"/>
    </source>
</evidence>
<keyword evidence="10" id="KW-1185">Reference proteome</keyword>
<dbReference type="PRINTS" id="PR00463">
    <property type="entry name" value="EP450I"/>
</dbReference>
<dbReference type="GO" id="GO:0004497">
    <property type="term" value="F:monooxygenase activity"/>
    <property type="evidence" value="ECO:0007669"/>
    <property type="project" value="UniProtKB-KW"/>
</dbReference>
<dbReference type="GO" id="GO:0020037">
    <property type="term" value="F:heme binding"/>
    <property type="evidence" value="ECO:0007669"/>
    <property type="project" value="InterPro"/>
</dbReference>
<dbReference type="Proteomes" id="UP000186583">
    <property type="component" value="Unassembled WGS sequence"/>
</dbReference>
<dbReference type="Pfam" id="PF00067">
    <property type="entry name" value="p450"/>
    <property type="match status" value="1"/>
</dbReference>
<evidence type="ECO:0000313" key="9">
    <source>
        <dbReference type="EMBL" id="OLN85185.1"/>
    </source>
</evidence>
<dbReference type="InterPro" id="IPR036396">
    <property type="entry name" value="Cyt_P450_sf"/>
</dbReference>
<keyword evidence="6 8" id="KW-0408">Iron</keyword>
<evidence type="ECO:0000256" key="4">
    <source>
        <dbReference type="ARBA" id="ARBA00022723"/>
    </source>
</evidence>
<comment type="pathway">
    <text evidence="2">Secondary metabolite biosynthesis.</text>
</comment>
<evidence type="ECO:0000256" key="8">
    <source>
        <dbReference type="PIRSR" id="PIRSR602401-1"/>
    </source>
</evidence>
<dbReference type="InterPro" id="IPR050121">
    <property type="entry name" value="Cytochrome_P450_monoxygenase"/>
</dbReference>
<keyword evidence="4 8" id="KW-0479">Metal-binding</keyword>
<dbReference type="PANTHER" id="PTHR24305">
    <property type="entry name" value="CYTOCHROME P450"/>
    <property type="match status" value="1"/>
</dbReference>
<dbReference type="GO" id="GO:0005506">
    <property type="term" value="F:iron ion binding"/>
    <property type="evidence" value="ECO:0007669"/>
    <property type="project" value="InterPro"/>
</dbReference>
<comment type="cofactor">
    <cofactor evidence="1 8">
        <name>heme</name>
        <dbReference type="ChEBI" id="CHEBI:30413"/>
    </cofactor>
</comment>
<dbReference type="PANTHER" id="PTHR24305:SF107">
    <property type="entry name" value="P450, PUTATIVE (EUROFUNG)-RELATED"/>
    <property type="match status" value="1"/>
</dbReference>
<dbReference type="GO" id="GO:0016705">
    <property type="term" value="F:oxidoreductase activity, acting on paired donors, with incorporation or reduction of molecular oxygen"/>
    <property type="evidence" value="ECO:0007669"/>
    <property type="project" value="InterPro"/>
</dbReference>
<evidence type="ECO:0000256" key="3">
    <source>
        <dbReference type="ARBA" id="ARBA00022617"/>
    </source>
</evidence>
<evidence type="ECO:0000256" key="7">
    <source>
        <dbReference type="ARBA" id="ARBA00023033"/>
    </source>
</evidence>
<proteinExistence type="predicted"/>
<keyword evidence="7 9" id="KW-0503">Monooxygenase</keyword>
<dbReference type="SUPFAM" id="SSF48264">
    <property type="entry name" value="Cytochrome P450"/>
    <property type="match status" value="1"/>
</dbReference>
<evidence type="ECO:0000256" key="2">
    <source>
        <dbReference type="ARBA" id="ARBA00005179"/>
    </source>
</evidence>
<keyword evidence="5" id="KW-0560">Oxidoreductase</keyword>
<organism evidence="9 10">
    <name type="scientific">Colletotrichum chlorophyti</name>
    <dbReference type="NCBI Taxonomy" id="708187"/>
    <lineage>
        <taxon>Eukaryota</taxon>
        <taxon>Fungi</taxon>
        <taxon>Dikarya</taxon>
        <taxon>Ascomycota</taxon>
        <taxon>Pezizomycotina</taxon>
        <taxon>Sordariomycetes</taxon>
        <taxon>Hypocreomycetidae</taxon>
        <taxon>Glomerellales</taxon>
        <taxon>Glomerellaceae</taxon>
        <taxon>Colletotrichum</taxon>
    </lineage>
</organism>
<comment type="caution">
    <text evidence="9">The sequence shown here is derived from an EMBL/GenBank/DDBJ whole genome shotgun (WGS) entry which is preliminary data.</text>
</comment>
<dbReference type="InterPro" id="IPR001128">
    <property type="entry name" value="Cyt_P450"/>
</dbReference>
<dbReference type="Gene3D" id="1.10.630.10">
    <property type="entry name" value="Cytochrome P450"/>
    <property type="match status" value="1"/>
</dbReference>
<dbReference type="STRING" id="708187.A0A1Q8RLH3"/>
<evidence type="ECO:0000313" key="10">
    <source>
        <dbReference type="Proteomes" id="UP000186583"/>
    </source>
</evidence>
<dbReference type="InterPro" id="IPR002401">
    <property type="entry name" value="Cyt_P450_E_grp-I"/>
</dbReference>
<name>A0A1Q8RLH3_9PEZI</name>
<dbReference type="CDD" id="cd11051">
    <property type="entry name" value="CYP59-like"/>
    <property type="match status" value="1"/>
</dbReference>
<sequence length="445" mass="50362">MPMLMIVSPDAARQVTQGQTLHKAPGQHKFLKPLTGGYDLDTMEGEEWKLWHNVFSPGFRISNIMALVPSLSEMAAAFCGRLRQCARNSHEAVSLSPLALDLTMDFSAKAIMDHDLHCQTGYNDFASAMMSQLSWLHYSGTSPLKDLNFIRPLVQCYNTWRMDKYINRVLAENSRASRTKQTKPISVLGTANIPQEMNHTRVLPKVIRSQIKFMMLAGYDTTGSSIVFMINLLSQHPEVLARVRAEHDEIFGPDLSATRNLIASQPKLLNQLPYTTAVIKESLRLYPPGLTSRLGRRSFQVLIDATPEHGCDYSGPGINLSLPTDGCHVIVNHYAIHRNPRYWVYPDEFIPERWLEKDRDDLLQPPANGWRPFERGPRSCIGQEMALTEIKLVCALTAREFDFNPAYDECGRMERYHEDPVYLVSRGGAANPSGYYPCRVSFAKR</sequence>
<reference evidence="9 10" key="1">
    <citation type="submission" date="2016-11" db="EMBL/GenBank/DDBJ databases">
        <title>Draft Genome Assembly of Colletotrichum chlorophyti a pathogen of herbaceous plants.</title>
        <authorList>
            <person name="Gan P."/>
            <person name="Narusaka M."/>
            <person name="Tsushima A."/>
            <person name="Narusaka Y."/>
            <person name="Takano Y."/>
            <person name="Shirasu K."/>
        </authorList>
    </citation>
    <scope>NUCLEOTIDE SEQUENCE [LARGE SCALE GENOMIC DNA]</scope>
    <source>
        <strain evidence="9 10">NTL11</strain>
    </source>
</reference>
<dbReference type="AlphaFoldDB" id="A0A1Q8RLH3"/>
<feature type="binding site" description="axial binding residue" evidence="8">
    <location>
        <position position="380"/>
    </location>
    <ligand>
        <name>heme</name>
        <dbReference type="ChEBI" id="CHEBI:30413"/>
    </ligand>
    <ligandPart>
        <name>Fe</name>
        <dbReference type="ChEBI" id="CHEBI:18248"/>
    </ligandPart>
</feature>
<gene>
    <name evidence="9" type="ORF">CCHL11_04368</name>
</gene>
<accession>A0A1Q8RLH3</accession>
<protein>
    <submittedName>
        <fullName evidence="9">Putative sterigmatocystin biosynthesis P450 monooxygenase stcS-like protein 4</fullName>
    </submittedName>
</protein>
<evidence type="ECO:0000256" key="6">
    <source>
        <dbReference type="ARBA" id="ARBA00023004"/>
    </source>
</evidence>
<dbReference type="PRINTS" id="PR00385">
    <property type="entry name" value="P450"/>
</dbReference>
<evidence type="ECO:0000256" key="5">
    <source>
        <dbReference type="ARBA" id="ARBA00023002"/>
    </source>
</evidence>
<keyword evidence="3 8" id="KW-0349">Heme</keyword>
<dbReference type="OrthoDB" id="10029320at2759"/>